<reference evidence="1 2" key="1">
    <citation type="journal article" date="2019" name="Commun. Biol.">
        <title>The bagworm genome reveals a unique fibroin gene that provides high tensile strength.</title>
        <authorList>
            <person name="Kono N."/>
            <person name="Nakamura H."/>
            <person name="Ohtoshi R."/>
            <person name="Tomita M."/>
            <person name="Numata K."/>
            <person name="Arakawa K."/>
        </authorList>
    </citation>
    <scope>NUCLEOTIDE SEQUENCE [LARGE SCALE GENOMIC DNA]</scope>
</reference>
<sequence length="151" mass="15828">MSLTERPARLVLGINSAARRALGAKQLADRGATPPSIVLLLLLVLLMWCASAARGGGCHYSTTLQKTVSSKKPHAGSCVNTAIEMNARPLAPRPTTGNSFCMNQQMAGAGADGQFTTEGARVCTPDSTQRHKTFAGLDVSAGRVDGTKPYE</sequence>
<organism evidence="1 2">
    <name type="scientific">Eumeta variegata</name>
    <name type="common">Bagworm moth</name>
    <name type="synonym">Eumeta japonica</name>
    <dbReference type="NCBI Taxonomy" id="151549"/>
    <lineage>
        <taxon>Eukaryota</taxon>
        <taxon>Metazoa</taxon>
        <taxon>Ecdysozoa</taxon>
        <taxon>Arthropoda</taxon>
        <taxon>Hexapoda</taxon>
        <taxon>Insecta</taxon>
        <taxon>Pterygota</taxon>
        <taxon>Neoptera</taxon>
        <taxon>Endopterygota</taxon>
        <taxon>Lepidoptera</taxon>
        <taxon>Glossata</taxon>
        <taxon>Ditrysia</taxon>
        <taxon>Tineoidea</taxon>
        <taxon>Psychidae</taxon>
        <taxon>Oiketicinae</taxon>
        <taxon>Eumeta</taxon>
    </lineage>
</organism>
<evidence type="ECO:0000313" key="1">
    <source>
        <dbReference type="EMBL" id="GBP44380.1"/>
    </source>
</evidence>
<gene>
    <name evidence="1" type="ORF">EVAR_81293_1</name>
</gene>
<keyword evidence="2" id="KW-1185">Reference proteome</keyword>
<dbReference type="AlphaFoldDB" id="A0A4C1W0J9"/>
<protein>
    <submittedName>
        <fullName evidence="1">Uncharacterized protein</fullName>
    </submittedName>
</protein>
<accession>A0A4C1W0J9</accession>
<proteinExistence type="predicted"/>
<comment type="caution">
    <text evidence="1">The sequence shown here is derived from an EMBL/GenBank/DDBJ whole genome shotgun (WGS) entry which is preliminary data.</text>
</comment>
<name>A0A4C1W0J9_EUMVA</name>
<evidence type="ECO:0000313" key="2">
    <source>
        <dbReference type="Proteomes" id="UP000299102"/>
    </source>
</evidence>
<dbReference type="EMBL" id="BGZK01000452">
    <property type="protein sequence ID" value="GBP44380.1"/>
    <property type="molecule type" value="Genomic_DNA"/>
</dbReference>
<dbReference type="Proteomes" id="UP000299102">
    <property type="component" value="Unassembled WGS sequence"/>
</dbReference>